<dbReference type="OrthoDB" id="3265815at2759"/>
<name>A0A8K0USF3_9AGAR</name>
<keyword evidence="2" id="KW-1185">Reference proteome</keyword>
<protein>
    <submittedName>
        <fullName evidence="1">Uncharacterized protein</fullName>
    </submittedName>
</protein>
<evidence type="ECO:0000313" key="1">
    <source>
        <dbReference type="EMBL" id="KAH8103048.1"/>
    </source>
</evidence>
<accession>A0A8K0USF3</accession>
<comment type="caution">
    <text evidence="1">The sequence shown here is derived from an EMBL/GenBank/DDBJ whole genome shotgun (WGS) entry which is preliminary data.</text>
</comment>
<evidence type="ECO:0000313" key="2">
    <source>
        <dbReference type="Proteomes" id="UP000813824"/>
    </source>
</evidence>
<gene>
    <name evidence="1" type="ORF">BXZ70DRAFT_768776</name>
</gene>
<dbReference type="EMBL" id="JAEVFJ010000008">
    <property type="protein sequence ID" value="KAH8103048.1"/>
    <property type="molecule type" value="Genomic_DNA"/>
</dbReference>
<dbReference type="Proteomes" id="UP000813824">
    <property type="component" value="Unassembled WGS sequence"/>
</dbReference>
<proteinExistence type="predicted"/>
<dbReference type="AlphaFoldDB" id="A0A8K0USF3"/>
<sequence>MTETSEKPVPSLDTLLSLAGQYCLAANGNAITRLVMPANPAHDNVLLEPPKTPLDVYAFAGQHNLADLAVTTSAHLHAVRLSTMSDDVALRMGPVYLHRLVTLLMERERSLERLLLQNPPTHKNCAQKLGSLTDAWMFAVFNLLGADQIRPDVPVGVLRDTLGVIGTELRCETCKLLLDAKIQQVVDGWLNTRRTI</sequence>
<reference evidence="1" key="1">
    <citation type="journal article" date="2021" name="New Phytol.">
        <title>Evolutionary innovations through gain and loss of genes in the ectomycorrhizal Boletales.</title>
        <authorList>
            <person name="Wu G."/>
            <person name="Miyauchi S."/>
            <person name="Morin E."/>
            <person name="Kuo A."/>
            <person name="Drula E."/>
            <person name="Varga T."/>
            <person name="Kohler A."/>
            <person name="Feng B."/>
            <person name="Cao Y."/>
            <person name="Lipzen A."/>
            <person name="Daum C."/>
            <person name="Hundley H."/>
            <person name="Pangilinan J."/>
            <person name="Johnson J."/>
            <person name="Barry K."/>
            <person name="LaButti K."/>
            <person name="Ng V."/>
            <person name="Ahrendt S."/>
            <person name="Min B."/>
            <person name="Choi I.G."/>
            <person name="Park H."/>
            <person name="Plett J.M."/>
            <person name="Magnuson J."/>
            <person name="Spatafora J.W."/>
            <person name="Nagy L.G."/>
            <person name="Henrissat B."/>
            <person name="Grigoriev I.V."/>
            <person name="Yang Z.L."/>
            <person name="Xu J."/>
            <person name="Martin F.M."/>
        </authorList>
    </citation>
    <scope>NUCLEOTIDE SEQUENCE</scope>
    <source>
        <strain evidence="1">KKN 215</strain>
    </source>
</reference>
<organism evidence="1 2">
    <name type="scientific">Cristinia sonorae</name>
    <dbReference type="NCBI Taxonomy" id="1940300"/>
    <lineage>
        <taxon>Eukaryota</taxon>
        <taxon>Fungi</taxon>
        <taxon>Dikarya</taxon>
        <taxon>Basidiomycota</taxon>
        <taxon>Agaricomycotina</taxon>
        <taxon>Agaricomycetes</taxon>
        <taxon>Agaricomycetidae</taxon>
        <taxon>Agaricales</taxon>
        <taxon>Pleurotineae</taxon>
        <taxon>Stephanosporaceae</taxon>
        <taxon>Cristinia</taxon>
    </lineage>
</organism>